<dbReference type="KEGG" id="ccac:CcaHIS019_0509540"/>
<feature type="compositionally biased region" description="Polar residues" evidence="1">
    <location>
        <begin position="1"/>
        <end position="16"/>
    </location>
</feature>
<dbReference type="CDD" id="cd12148">
    <property type="entry name" value="fungal_TF_MHR"/>
    <property type="match status" value="1"/>
</dbReference>
<feature type="region of interest" description="Disordered" evidence="1">
    <location>
        <begin position="1"/>
        <end position="20"/>
    </location>
</feature>
<evidence type="ECO:0008006" key="4">
    <source>
        <dbReference type="Google" id="ProtNLM"/>
    </source>
</evidence>
<gene>
    <name evidence="2" type="ORF">CcaverHIS019_0509540</name>
</gene>
<reference evidence="2" key="1">
    <citation type="journal article" date="2023" name="BMC Genomics">
        <title>Chromosome-level genome assemblies of Cutaneotrichosporon spp. (Trichosporonales, Basidiomycota) reveal imbalanced evolution between nucleotide sequences and chromosome synteny.</title>
        <authorList>
            <person name="Kobayashi Y."/>
            <person name="Kayamori A."/>
            <person name="Aoki K."/>
            <person name="Shiwa Y."/>
            <person name="Matsutani M."/>
            <person name="Fujita N."/>
            <person name="Sugita T."/>
            <person name="Iwasaki W."/>
            <person name="Tanaka N."/>
            <person name="Takashima M."/>
        </authorList>
    </citation>
    <scope>NUCLEOTIDE SEQUENCE</scope>
    <source>
        <strain evidence="2">HIS019</strain>
    </source>
</reference>
<dbReference type="Proteomes" id="UP001233271">
    <property type="component" value="Chromosome 5"/>
</dbReference>
<accession>A0AA48L7H7</accession>
<organism evidence="2 3">
    <name type="scientific">Cutaneotrichosporon cavernicola</name>
    <dbReference type="NCBI Taxonomy" id="279322"/>
    <lineage>
        <taxon>Eukaryota</taxon>
        <taxon>Fungi</taxon>
        <taxon>Dikarya</taxon>
        <taxon>Basidiomycota</taxon>
        <taxon>Agaricomycotina</taxon>
        <taxon>Tremellomycetes</taxon>
        <taxon>Trichosporonales</taxon>
        <taxon>Trichosporonaceae</taxon>
        <taxon>Cutaneotrichosporon</taxon>
    </lineage>
</organism>
<dbReference type="AlphaFoldDB" id="A0AA48L7H7"/>
<dbReference type="GeneID" id="85497196"/>
<evidence type="ECO:0000313" key="3">
    <source>
        <dbReference type="Proteomes" id="UP001233271"/>
    </source>
</evidence>
<dbReference type="EMBL" id="AP028216">
    <property type="protein sequence ID" value="BEI93326.1"/>
    <property type="molecule type" value="Genomic_DNA"/>
</dbReference>
<dbReference type="RefSeq" id="XP_060458591.1">
    <property type="nucleotide sequence ID" value="XM_060602171.1"/>
</dbReference>
<proteinExistence type="predicted"/>
<name>A0AA48L7H7_9TREE</name>
<evidence type="ECO:0000256" key="1">
    <source>
        <dbReference type="SAM" id="MobiDB-lite"/>
    </source>
</evidence>
<sequence length="438" mass="49228">MAMNTSLITSPSSATVPTKAPQAAPVLSPTLHRIPGNLDQDRSSWWETLFASTPRDRVVRLCDDFLKDCDIWFNFFHRGLFFKSFFAQDMGAHVVYAVLAHMTFLGEGHTEAGRKRALCFAEEARSMVTHCLTAGYYEPTLVQTALLLVAFEFQPHTWQNLGRVASALGFMEGCAKACLPYWSAPATTDLPPQAAVTSGIRKEEMRQMCWTLSHLAASSTIWRHLVGQPPLSLASADPEKFGELFPAHLFDNDRKAPKLYGWSLYCAGIRLWHTALNRVPGVHPNMFVCEQAKELLPLLDSAPCSGSRKYLWQAREWVAAARGHVGDLDIEGVQQWFQQQKDVLMNFEPHEANNDSKRPRPTYAWWYLMVAYTSLQLSGQYAFIAAEAEDVLNLVLKSLDDIVSSSNCNNFKNLCNAVRDRDDELKTLRAAAVSNEYQ</sequence>
<keyword evidence="3" id="KW-1185">Reference proteome</keyword>
<evidence type="ECO:0000313" key="2">
    <source>
        <dbReference type="EMBL" id="BEI93326.1"/>
    </source>
</evidence>
<protein>
    <recommendedName>
        <fullName evidence="4">Transcription factor domain-containing protein</fullName>
    </recommendedName>
</protein>